<dbReference type="InterPro" id="IPR018042">
    <property type="entry name" value="Aspartate_kinase_CS"/>
</dbReference>
<dbReference type="GO" id="GO:0009089">
    <property type="term" value="P:lysine biosynthetic process via diaminopimelate"/>
    <property type="evidence" value="ECO:0007669"/>
    <property type="project" value="TreeGrafter"/>
</dbReference>
<organism evidence="9 10">
    <name type="scientific">Agrocybe pediades</name>
    <dbReference type="NCBI Taxonomy" id="84607"/>
    <lineage>
        <taxon>Eukaryota</taxon>
        <taxon>Fungi</taxon>
        <taxon>Dikarya</taxon>
        <taxon>Basidiomycota</taxon>
        <taxon>Agaricomycotina</taxon>
        <taxon>Agaricomycetes</taxon>
        <taxon>Agaricomycetidae</taxon>
        <taxon>Agaricales</taxon>
        <taxon>Agaricineae</taxon>
        <taxon>Strophariaceae</taxon>
        <taxon>Agrocybe</taxon>
    </lineage>
</organism>
<dbReference type="FunFam" id="3.30.2130.10:FF:000001">
    <property type="entry name" value="Bifunctional aspartokinase/homoserine dehydrogenase"/>
    <property type="match status" value="1"/>
</dbReference>
<dbReference type="InterPro" id="IPR036393">
    <property type="entry name" value="AceGlu_kinase-like_sf"/>
</dbReference>
<evidence type="ECO:0000259" key="8">
    <source>
        <dbReference type="PROSITE" id="PS51671"/>
    </source>
</evidence>
<dbReference type="Pfam" id="PF00696">
    <property type="entry name" value="AA_kinase"/>
    <property type="match status" value="1"/>
</dbReference>
<dbReference type="SUPFAM" id="SSF53633">
    <property type="entry name" value="Carbamate kinase-like"/>
    <property type="match status" value="2"/>
</dbReference>
<dbReference type="NCBIfam" id="TIGR00657">
    <property type="entry name" value="asp_kinases"/>
    <property type="match status" value="1"/>
</dbReference>
<protein>
    <recommendedName>
        <fullName evidence="2">aspartate kinase</fullName>
        <ecNumber evidence="2">2.7.2.4</ecNumber>
    </recommendedName>
</protein>
<comment type="caution">
    <text evidence="9">The sequence shown here is derived from an EMBL/GenBank/DDBJ whole genome shotgun (WGS) entry which is preliminary data.</text>
</comment>
<dbReference type="InterPro" id="IPR002912">
    <property type="entry name" value="ACT_dom"/>
</dbReference>
<evidence type="ECO:0000256" key="6">
    <source>
        <dbReference type="ARBA" id="ARBA00022840"/>
    </source>
</evidence>
<reference evidence="9 10" key="1">
    <citation type="submission" date="2019-12" db="EMBL/GenBank/DDBJ databases">
        <authorList>
            <person name="Floudas D."/>
            <person name="Bentzer J."/>
            <person name="Ahren D."/>
            <person name="Johansson T."/>
            <person name="Persson P."/>
            <person name="Tunlid A."/>
        </authorList>
    </citation>
    <scope>NUCLEOTIDE SEQUENCE [LARGE SCALE GENOMIC DNA]</scope>
    <source>
        <strain evidence="9 10">CBS 102.39</strain>
    </source>
</reference>
<dbReference type="GO" id="GO:0071266">
    <property type="term" value="P:'de novo' L-methionine biosynthetic process"/>
    <property type="evidence" value="ECO:0007669"/>
    <property type="project" value="UniProtKB-ARBA"/>
</dbReference>
<dbReference type="GO" id="GO:0005524">
    <property type="term" value="F:ATP binding"/>
    <property type="evidence" value="ECO:0007669"/>
    <property type="project" value="UniProtKB-KW"/>
</dbReference>
<feature type="region of interest" description="Disordered" evidence="7">
    <location>
        <begin position="102"/>
        <end position="154"/>
    </location>
</feature>
<dbReference type="Pfam" id="PF22468">
    <property type="entry name" value="ACT_9"/>
    <property type="match status" value="1"/>
</dbReference>
<dbReference type="Gene3D" id="3.40.1160.10">
    <property type="entry name" value="Acetylglutamate kinase-like"/>
    <property type="match status" value="1"/>
</dbReference>
<accession>A0A8H4QSV4</accession>
<feature type="region of interest" description="Disordered" evidence="7">
    <location>
        <begin position="1"/>
        <end position="37"/>
    </location>
</feature>
<keyword evidence="4" id="KW-0547">Nucleotide-binding</keyword>
<dbReference type="InterPro" id="IPR054352">
    <property type="entry name" value="ACT_Aspartokinase"/>
</dbReference>
<dbReference type="GO" id="GO:0005829">
    <property type="term" value="C:cytosol"/>
    <property type="evidence" value="ECO:0007669"/>
    <property type="project" value="TreeGrafter"/>
</dbReference>
<feature type="compositionally biased region" description="Low complexity" evidence="7">
    <location>
        <begin position="135"/>
        <end position="154"/>
    </location>
</feature>
<feature type="domain" description="ACT" evidence="8">
    <location>
        <begin position="550"/>
        <end position="622"/>
    </location>
</feature>
<dbReference type="SUPFAM" id="SSF55021">
    <property type="entry name" value="ACT-like"/>
    <property type="match status" value="2"/>
</dbReference>
<dbReference type="EMBL" id="JAACJL010000031">
    <property type="protein sequence ID" value="KAF4616568.1"/>
    <property type="molecule type" value="Genomic_DNA"/>
</dbReference>
<keyword evidence="6" id="KW-0067">ATP-binding</keyword>
<name>A0A8H4QSV4_9AGAR</name>
<comment type="similarity">
    <text evidence="1">Belongs to the aspartokinase family.</text>
</comment>
<dbReference type="GO" id="GO:0009090">
    <property type="term" value="P:homoserine biosynthetic process"/>
    <property type="evidence" value="ECO:0007669"/>
    <property type="project" value="TreeGrafter"/>
</dbReference>
<dbReference type="InterPro" id="IPR045865">
    <property type="entry name" value="ACT-like_dom_sf"/>
</dbReference>
<dbReference type="Proteomes" id="UP000521872">
    <property type="component" value="Unassembled WGS sequence"/>
</dbReference>
<evidence type="ECO:0000256" key="4">
    <source>
        <dbReference type="ARBA" id="ARBA00022741"/>
    </source>
</evidence>
<dbReference type="AlphaFoldDB" id="A0A8H4QSV4"/>
<dbReference type="PANTHER" id="PTHR21499">
    <property type="entry name" value="ASPARTATE KINASE"/>
    <property type="match status" value="1"/>
</dbReference>
<evidence type="ECO:0000256" key="2">
    <source>
        <dbReference type="ARBA" id="ARBA00013059"/>
    </source>
</evidence>
<keyword evidence="10" id="KW-1185">Reference proteome</keyword>
<dbReference type="PANTHER" id="PTHR21499:SF59">
    <property type="entry name" value="ASPARTOKINASE"/>
    <property type="match status" value="1"/>
</dbReference>
<dbReference type="FunFam" id="3.40.1160.10:FF:000023">
    <property type="entry name" value="Probable aspartokinase"/>
    <property type="match status" value="1"/>
</dbReference>
<dbReference type="GO" id="GO:0009088">
    <property type="term" value="P:threonine biosynthetic process"/>
    <property type="evidence" value="ECO:0007669"/>
    <property type="project" value="UniProtKB-ARBA"/>
</dbReference>
<dbReference type="InterPro" id="IPR001048">
    <property type="entry name" value="Asp/Glu/Uridylate_kinase"/>
</dbReference>
<dbReference type="Gene3D" id="3.30.2130.10">
    <property type="entry name" value="VC0802-like"/>
    <property type="match status" value="1"/>
</dbReference>
<keyword evidence="5" id="KW-0418">Kinase</keyword>
<evidence type="ECO:0000313" key="9">
    <source>
        <dbReference type="EMBL" id="KAF4616568.1"/>
    </source>
</evidence>
<evidence type="ECO:0000256" key="3">
    <source>
        <dbReference type="ARBA" id="ARBA00022679"/>
    </source>
</evidence>
<proteinExistence type="inferred from homology"/>
<sequence>MSSESSPPSTPPSSRSSSLSTSPPKTPPNLHQNSADPDAKWLVQKFGGTSVGKFALKIAADVVANYIDDNKVAIVCSARSGSTKALGTTNLLLRAASEALRGKKPAGSSASGSATPSRGLFGAGGSRNGNGSDHSQSPPTSPSQPNRSRSSSGAASKSLFALTPLNNDSDAEDTRPEFAITIDLIREEHVEAARSSIRDPDILKELEEEIEHDCEWLYNFLLAAKIIDEISPRSRDNIIGMGEKLACKFMTAVLRDQGVDAEYVSLEDIVPAYEGEINPEKALPQDFYDTLAVALGERLKDCGNRVPVVTGFFGPVPGSLLRQVGRGYTDLCSALLAVGLGASELQIWKEVDGIFTADPRKVPTARLISVITPDEAAELTYYGSEVVHPFTMEQAIRRKIPIRIKNVENPRGGGTVIYPDPETELCTEVSLSNPIPEPASFKTLESLSSYSLEEAHHQHKRLPTAVTIKENVVVLNVHSNRKSVSHGFLAGIFGTLDRFGVVVDLISTSEVHVSMAIGDNLPRKVLDRLVKDLKNNGSVSVHHDMTILSLVGKQMRNSVGIAGLMFTTLAKGNVNIEMISQGASEINISCVIEARDAIKALNLIHQSCLQIKPETTRGRVGPWLF</sequence>
<dbReference type="EC" id="2.7.2.4" evidence="2"/>
<dbReference type="GO" id="GO:0004072">
    <property type="term" value="F:aspartate kinase activity"/>
    <property type="evidence" value="ECO:0007669"/>
    <property type="project" value="UniProtKB-EC"/>
</dbReference>
<evidence type="ECO:0000313" key="10">
    <source>
        <dbReference type="Proteomes" id="UP000521872"/>
    </source>
</evidence>
<feature type="compositionally biased region" description="Low complexity" evidence="7">
    <location>
        <begin position="1"/>
        <end position="23"/>
    </location>
</feature>
<evidence type="ECO:0000256" key="5">
    <source>
        <dbReference type="ARBA" id="ARBA00022777"/>
    </source>
</evidence>
<feature type="compositionally biased region" description="Low complexity" evidence="7">
    <location>
        <begin position="105"/>
        <end position="119"/>
    </location>
</feature>
<dbReference type="InterPro" id="IPR001341">
    <property type="entry name" value="Asp_kinase"/>
</dbReference>
<evidence type="ECO:0000256" key="7">
    <source>
        <dbReference type="SAM" id="MobiDB-lite"/>
    </source>
</evidence>
<keyword evidence="3" id="KW-0808">Transferase</keyword>
<evidence type="ECO:0000256" key="1">
    <source>
        <dbReference type="ARBA" id="ARBA00010122"/>
    </source>
</evidence>
<gene>
    <name evidence="9" type="ORF">D9613_008733</name>
</gene>
<dbReference type="PROSITE" id="PS00324">
    <property type="entry name" value="ASPARTOKINASE"/>
    <property type="match status" value="1"/>
</dbReference>
<dbReference type="PROSITE" id="PS51671">
    <property type="entry name" value="ACT"/>
    <property type="match status" value="1"/>
</dbReference>